<dbReference type="PROSITE" id="PS50112">
    <property type="entry name" value="PAS"/>
    <property type="match status" value="1"/>
</dbReference>
<keyword evidence="6" id="KW-0716">Sensory transduction</keyword>
<feature type="region of interest" description="Disordered" evidence="17">
    <location>
        <begin position="789"/>
        <end position="848"/>
    </location>
</feature>
<evidence type="ECO:0000256" key="2">
    <source>
        <dbReference type="ARBA" id="ARBA00010507"/>
    </source>
</evidence>
<protein>
    <recommendedName>
        <fullName evidence="3">non-specific serine/threonine protein kinase</fullName>
        <ecNumber evidence="3">2.7.11.1</ecNumber>
    </recommendedName>
</protein>
<dbReference type="InterPro" id="IPR001245">
    <property type="entry name" value="Ser-Thr/Tyr_kinase_cat_dom"/>
</dbReference>
<evidence type="ECO:0000256" key="14">
    <source>
        <dbReference type="ARBA" id="ARBA00047899"/>
    </source>
</evidence>
<dbReference type="GO" id="GO:0016020">
    <property type="term" value="C:membrane"/>
    <property type="evidence" value="ECO:0007669"/>
    <property type="project" value="UniProtKB-SubCell"/>
</dbReference>
<comment type="similarity">
    <text evidence="2">Belongs to the protein kinase superfamily. TKL Ser/Thr protein kinase family. RAF subfamily.</text>
</comment>
<organism evidence="20 21">
    <name type="scientific">Asparagus officinalis</name>
    <name type="common">Garden asparagus</name>
    <dbReference type="NCBI Taxonomy" id="4686"/>
    <lineage>
        <taxon>Eukaryota</taxon>
        <taxon>Viridiplantae</taxon>
        <taxon>Streptophyta</taxon>
        <taxon>Embryophyta</taxon>
        <taxon>Tracheophyta</taxon>
        <taxon>Spermatophyta</taxon>
        <taxon>Magnoliopsida</taxon>
        <taxon>Liliopsida</taxon>
        <taxon>Asparagales</taxon>
        <taxon>Asparagaceae</taxon>
        <taxon>Asparagoideae</taxon>
        <taxon>Asparagus</taxon>
    </lineage>
</organism>
<dbReference type="EC" id="2.7.11.1" evidence="3"/>
<feature type="binding site" evidence="16">
    <location>
        <position position="478"/>
    </location>
    <ligand>
        <name>ATP</name>
        <dbReference type="ChEBI" id="CHEBI:30616"/>
    </ligand>
</feature>
<feature type="region of interest" description="Disordered" evidence="17">
    <location>
        <begin position="890"/>
        <end position="924"/>
    </location>
</feature>
<gene>
    <name evidence="20" type="ORF">A4U43_C04F30900</name>
</gene>
<evidence type="ECO:0000256" key="16">
    <source>
        <dbReference type="PROSITE-ProRule" id="PRU10141"/>
    </source>
</evidence>
<keyword evidence="13" id="KW-0675">Receptor</keyword>
<dbReference type="CDD" id="cd13999">
    <property type="entry name" value="STKc_MAP3K-like"/>
    <property type="match status" value="1"/>
</dbReference>
<dbReference type="GO" id="GO:0005524">
    <property type="term" value="F:ATP binding"/>
    <property type="evidence" value="ECO:0007669"/>
    <property type="project" value="UniProtKB-UniRule"/>
</dbReference>
<evidence type="ECO:0000256" key="3">
    <source>
        <dbReference type="ARBA" id="ARBA00012513"/>
    </source>
</evidence>
<dbReference type="NCBIfam" id="TIGR00229">
    <property type="entry name" value="sensory_box"/>
    <property type="match status" value="1"/>
</dbReference>
<proteinExistence type="inferred from homology"/>
<dbReference type="SMART" id="SM00220">
    <property type="entry name" value="S_TKc"/>
    <property type="match status" value="1"/>
</dbReference>
<dbReference type="FunFam" id="3.30.200.20:FF:000060">
    <property type="entry name" value="Serine/threonine-protein kinase isoform 1"/>
    <property type="match status" value="1"/>
</dbReference>
<dbReference type="GO" id="GO:0006355">
    <property type="term" value="P:regulation of DNA-templated transcription"/>
    <property type="evidence" value="ECO:0007669"/>
    <property type="project" value="InterPro"/>
</dbReference>
<evidence type="ECO:0000256" key="13">
    <source>
        <dbReference type="ARBA" id="ARBA00023170"/>
    </source>
</evidence>
<evidence type="ECO:0000256" key="4">
    <source>
        <dbReference type="ARBA" id="ARBA00022527"/>
    </source>
</evidence>
<feature type="compositionally biased region" description="Low complexity" evidence="17">
    <location>
        <begin position="789"/>
        <end position="801"/>
    </location>
</feature>
<dbReference type="PROSITE" id="PS00107">
    <property type="entry name" value="PROTEIN_KINASE_ATP"/>
    <property type="match status" value="1"/>
</dbReference>
<evidence type="ECO:0000256" key="9">
    <source>
        <dbReference type="ARBA" id="ARBA00022777"/>
    </source>
</evidence>
<dbReference type="FunFam" id="1.10.510.10:FF:000476">
    <property type="entry name" value="PAS domain-containing protein tyrosine kinase family protein"/>
    <property type="match status" value="1"/>
</dbReference>
<feature type="compositionally biased region" description="Polar residues" evidence="17">
    <location>
        <begin position="828"/>
        <end position="848"/>
    </location>
</feature>
<feature type="compositionally biased region" description="Gly residues" evidence="17">
    <location>
        <begin position="710"/>
        <end position="721"/>
    </location>
</feature>
<evidence type="ECO:0000259" key="19">
    <source>
        <dbReference type="PROSITE" id="PS50112"/>
    </source>
</evidence>
<evidence type="ECO:0000256" key="15">
    <source>
        <dbReference type="ARBA" id="ARBA00048679"/>
    </source>
</evidence>
<evidence type="ECO:0000256" key="5">
    <source>
        <dbReference type="ARBA" id="ARBA00022543"/>
    </source>
</evidence>
<feature type="region of interest" description="Disordered" evidence="17">
    <location>
        <begin position="710"/>
        <end position="731"/>
    </location>
</feature>
<keyword evidence="7" id="KW-0808">Transferase</keyword>
<dbReference type="AlphaFoldDB" id="A0A5P1F5J3"/>
<dbReference type="InterPro" id="IPR013767">
    <property type="entry name" value="PAS_fold"/>
</dbReference>
<dbReference type="Gramene" id="ONK73384">
    <property type="protein sequence ID" value="ONK73384"/>
    <property type="gene ID" value="A4U43_C04F30900"/>
</dbReference>
<dbReference type="GO" id="GO:0004674">
    <property type="term" value="F:protein serine/threonine kinase activity"/>
    <property type="evidence" value="ECO:0007669"/>
    <property type="project" value="UniProtKB-KW"/>
</dbReference>
<evidence type="ECO:0000256" key="17">
    <source>
        <dbReference type="SAM" id="MobiDB-lite"/>
    </source>
</evidence>
<dbReference type="PROSITE" id="PS00108">
    <property type="entry name" value="PROTEIN_KINASE_ST"/>
    <property type="match status" value="1"/>
</dbReference>
<dbReference type="CDD" id="cd00130">
    <property type="entry name" value="PAS"/>
    <property type="match status" value="1"/>
</dbReference>
<comment type="catalytic activity">
    <reaction evidence="15">
        <text>L-seryl-[protein] + ATP = O-phospho-L-seryl-[protein] + ADP + H(+)</text>
        <dbReference type="Rhea" id="RHEA:17989"/>
        <dbReference type="Rhea" id="RHEA-COMP:9863"/>
        <dbReference type="Rhea" id="RHEA-COMP:11604"/>
        <dbReference type="ChEBI" id="CHEBI:15378"/>
        <dbReference type="ChEBI" id="CHEBI:29999"/>
        <dbReference type="ChEBI" id="CHEBI:30616"/>
        <dbReference type="ChEBI" id="CHEBI:83421"/>
        <dbReference type="ChEBI" id="CHEBI:456216"/>
        <dbReference type="EC" id="2.7.11.1"/>
    </reaction>
</comment>
<accession>A0A5P1F5J3</accession>
<keyword evidence="9" id="KW-0418">Kinase</keyword>
<dbReference type="Proteomes" id="UP000243459">
    <property type="component" value="Chromosome 4"/>
</dbReference>
<dbReference type="Gene3D" id="3.30.200.20">
    <property type="entry name" value="Phosphorylase Kinase, domain 1"/>
    <property type="match status" value="1"/>
</dbReference>
<feature type="domain" description="Protein kinase" evidence="18">
    <location>
        <begin position="451"/>
        <end position="707"/>
    </location>
</feature>
<dbReference type="EMBL" id="CM007384">
    <property type="protein sequence ID" value="ONK73384.1"/>
    <property type="molecule type" value="Genomic_DNA"/>
</dbReference>
<keyword evidence="4" id="KW-0723">Serine/threonine-protein kinase</keyword>
<evidence type="ECO:0000256" key="11">
    <source>
        <dbReference type="ARBA" id="ARBA00022991"/>
    </source>
</evidence>
<evidence type="ECO:0000256" key="7">
    <source>
        <dbReference type="ARBA" id="ARBA00022679"/>
    </source>
</evidence>
<dbReference type="PRINTS" id="PR00109">
    <property type="entry name" value="TYRKINASE"/>
</dbReference>
<sequence>MGELSEGGLLRRFRDLEVSQEKLREQLGLVLREGTDREREDTKRNRDEYDAEVIPGSFSHPYRSVLQHIGHAVHVCRYDTGEIIYWNQAAENLYGWRDHEALGQTIANLLINPENHQTFEWIMEKLSRGQKWSGRFPFRKRSGHMFMAMVTKSPLYENNELIGIITVSLDSAILDDMNKEKSRMYWNESHGVQGEQKPNFGSLRPQTDIVSSVSNLASKFLPRIHAYSNDEIKNSWERCGFGLETENLQSEKPRIMSASSTIFKLQSGLKAIEEKTYKYEEILAKFNQQSKIAAKVFSKLHPGRDTPKFTESDKGVQNNSINILKEDSPPPIPQGDCTGSCRNRSHMSKENYCEAKQVPGHAEQYCAPNSLTIPKDIAKDEMKRNYNECIHCSERGFRKNGKNKAERASRNLANCSSNTVETDGSSQTGISLVGKKDLNLITKCDIRWEDLRVGEEVGQGSYAVVYRGVWNGSDVAIKVYTGNDYQEGLLLEYKKEIAIMKRLRHPNVLLFMGAVYSRERHAIVTEFLPRGSLFKTLHKNNQKLDMKRRLRMALDVARGMNYLHRRNPPIVHRDLKSSNLLVDKNWTVKVGDFGLSCLKISTVLTTTSGKGTPQWMAPEVLRGDWSNEKSDVFSFGVVLWELMTESVPWSQLSPLQVIGVVGIMDRRLDLPPNMDPRVSSIICDCWDSDPRRRPSFEQLVGRMGELITAGGAGGENGGVDNGGDACSRSPEVGAPDWGARRALRALKGLVKLQALVRGNIVRKNTADTMRSMQALVRVQARARACRALRSDLSQLRSSSRSHPGPSTPEKSEQPVRSNSRKPERSSTLKRNSSKQTSSNDRFNQHQAESSGLQWLDQWMEDRYSIVPMSTPLEDERNAKILEIDTGKPSKRKIANYPRSSCSPLTSDQYSQSFTTVPDSPSRDSTVALRSIPSPSSVDMNESVTPLRFPILDGCDYGDSPQFFSASSRPGSSRRGPFTPAKSDCSRSLFSGYSDYPNYMANTESSRAKVQVRSQSAPKQRPEFEKSGSMRRVSGGNGPGLCQLGQTSSSLHAKFANKGYPGSGRLDRLGMPLRI</sequence>
<dbReference type="PANTHER" id="PTHR44329:SF47">
    <property type="entry name" value="SERINE_THREONINE-PROTEIN KINASE ROCO5-RELATED"/>
    <property type="match status" value="1"/>
</dbReference>
<evidence type="ECO:0000256" key="12">
    <source>
        <dbReference type="ARBA" id="ARBA00023136"/>
    </source>
</evidence>
<dbReference type="GO" id="GO:0009881">
    <property type="term" value="F:photoreceptor activity"/>
    <property type="evidence" value="ECO:0007669"/>
    <property type="project" value="UniProtKB-KW"/>
</dbReference>
<evidence type="ECO:0000313" key="21">
    <source>
        <dbReference type="Proteomes" id="UP000243459"/>
    </source>
</evidence>
<dbReference type="SUPFAM" id="SSF55785">
    <property type="entry name" value="PYP-like sensor domain (PAS domain)"/>
    <property type="match status" value="1"/>
</dbReference>
<keyword evidence="5" id="KW-0600">Photoreceptor protein</keyword>
<dbReference type="PROSITE" id="PS50096">
    <property type="entry name" value="IQ"/>
    <property type="match status" value="1"/>
</dbReference>
<comment type="catalytic activity">
    <reaction evidence="14">
        <text>L-threonyl-[protein] + ATP = O-phospho-L-threonyl-[protein] + ADP + H(+)</text>
        <dbReference type="Rhea" id="RHEA:46608"/>
        <dbReference type="Rhea" id="RHEA-COMP:11060"/>
        <dbReference type="Rhea" id="RHEA-COMP:11605"/>
        <dbReference type="ChEBI" id="CHEBI:15378"/>
        <dbReference type="ChEBI" id="CHEBI:30013"/>
        <dbReference type="ChEBI" id="CHEBI:30616"/>
        <dbReference type="ChEBI" id="CHEBI:61977"/>
        <dbReference type="ChEBI" id="CHEBI:456216"/>
        <dbReference type="EC" id="2.7.11.1"/>
    </reaction>
</comment>
<feature type="region of interest" description="Disordered" evidence="17">
    <location>
        <begin position="1004"/>
        <end position="1038"/>
    </location>
</feature>
<dbReference type="InterPro" id="IPR011009">
    <property type="entry name" value="Kinase-like_dom_sf"/>
</dbReference>
<dbReference type="Gene3D" id="3.30.450.20">
    <property type="entry name" value="PAS domain"/>
    <property type="match status" value="1"/>
</dbReference>
<name>A0A5P1F5J3_ASPOF</name>
<evidence type="ECO:0000256" key="8">
    <source>
        <dbReference type="ARBA" id="ARBA00022741"/>
    </source>
</evidence>
<evidence type="ECO:0000256" key="6">
    <source>
        <dbReference type="ARBA" id="ARBA00022606"/>
    </source>
</evidence>
<reference evidence="21" key="1">
    <citation type="journal article" date="2017" name="Nat. Commun.">
        <title>The asparagus genome sheds light on the origin and evolution of a young Y chromosome.</title>
        <authorList>
            <person name="Harkess A."/>
            <person name="Zhou J."/>
            <person name="Xu C."/>
            <person name="Bowers J.E."/>
            <person name="Van der Hulst R."/>
            <person name="Ayyampalayam S."/>
            <person name="Mercati F."/>
            <person name="Riccardi P."/>
            <person name="McKain M.R."/>
            <person name="Kakrana A."/>
            <person name="Tang H."/>
            <person name="Ray J."/>
            <person name="Groenendijk J."/>
            <person name="Arikit S."/>
            <person name="Mathioni S.M."/>
            <person name="Nakano M."/>
            <person name="Shan H."/>
            <person name="Telgmann-Rauber A."/>
            <person name="Kanno A."/>
            <person name="Yue Z."/>
            <person name="Chen H."/>
            <person name="Li W."/>
            <person name="Chen Y."/>
            <person name="Xu X."/>
            <person name="Zhang Y."/>
            <person name="Luo S."/>
            <person name="Chen H."/>
            <person name="Gao J."/>
            <person name="Mao Z."/>
            <person name="Pires J.C."/>
            <person name="Luo M."/>
            <person name="Kudrna D."/>
            <person name="Wing R.A."/>
            <person name="Meyers B.C."/>
            <person name="Yi K."/>
            <person name="Kong H."/>
            <person name="Lavrijsen P."/>
            <person name="Sunseri F."/>
            <person name="Falavigna A."/>
            <person name="Ye Y."/>
            <person name="Leebens-Mack J.H."/>
            <person name="Chen G."/>
        </authorList>
    </citation>
    <scope>NUCLEOTIDE SEQUENCE [LARGE SCALE GENOMIC DNA]</scope>
    <source>
        <strain evidence="21">cv. DH0086</strain>
    </source>
</reference>
<feature type="domain" description="PAS" evidence="19">
    <location>
        <begin position="81"/>
        <end position="130"/>
    </location>
</feature>
<keyword evidence="10 16" id="KW-0067">ATP-binding</keyword>
<dbReference type="PANTHER" id="PTHR44329">
    <property type="entry name" value="SERINE/THREONINE-PROTEIN KINASE TNNI3K-RELATED"/>
    <property type="match status" value="1"/>
</dbReference>
<dbReference type="InterPro" id="IPR017441">
    <property type="entry name" value="Protein_kinase_ATP_BS"/>
</dbReference>
<feature type="compositionally biased region" description="Polar residues" evidence="17">
    <location>
        <begin position="897"/>
        <end position="924"/>
    </location>
</feature>
<dbReference type="SUPFAM" id="SSF56112">
    <property type="entry name" value="Protein kinase-like (PK-like)"/>
    <property type="match status" value="1"/>
</dbReference>
<dbReference type="InterPro" id="IPR025064">
    <property type="entry name" value="DUF4005"/>
</dbReference>
<dbReference type="Pfam" id="PF13178">
    <property type="entry name" value="DUF4005"/>
    <property type="match status" value="1"/>
</dbReference>
<evidence type="ECO:0000259" key="18">
    <source>
        <dbReference type="PROSITE" id="PS50011"/>
    </source>
</evidence>
<keyword evidence="21" id="KW-1185">Reference proteome</keyword>
<evidence type="ECO:0000256" key="1">
    <source>
        <dbReference type="ARBA" id="ARBA00004370"/>
    </source>
</evidence>
<dbReference type="SMART" id="SM00091">
    <property type="entry name" value="PAS"/>
    <property type="match status" value="1"/>
</dbReference>
<dbReference type="PROSITE" id="PS50011">
    <property type="entry name" value="PROTEIN_KINASE_DOM"/>
    <property type="match status" value="1"/>
</dbReference>
<dbReference type="Pfam" id="PF07714">
    <property type="entry name" value="PK_Tyr_Ser-Thr"/>
    <property type="match status" value="1"/>
</dbReference>
<comment type="subcellular location">
    <subcellularLocation>
        <location evidence="1">Membrane</location>
    </subcellularLocation>
</comment>
<dbReference type="InterPro" id="IPR000014">
    <property type="entry name" value="PAS"/>
</dbReference>
<dbReference type="InterPro" id="IPR008271">
    <property type="entry name" value="Ser/Thr_kinase_AS"/>
</dbReference>
<keyword evidence="12" id="KW-0472">Membrane</keyword>
<dbReference type="InterPro" id="IPR035965">
    <property type="entry name" value="PAS-like_dom_sf"/>
</dbReference>
<evidence type="ECO:0000256" key="10">
    <source>
        <dbReference type="ARBA" id="ARBA00022840"/>
    </source>
</evidence>
<dbReference type="Pfam" id="PF00989">
    <property type="entry name" value="PAS"/>
    <property type="match status" value="1"/>
</dbReference>
<keyword evidence="11" id="KW-0157">Chromophore</keyword>
<dbReference type="InterPro" id="IPR051681">
    <property type="entry name" value="Ser/Thr_Kinases-Pseudokinases"/>
</dbReference>
<evidence type="ECO:0000313" key="20">
    <source>
        <dbReference type="EMBL" id="ONK73384.1"/>
    </source>
</evidence>
<keyword evidence="8 16" id="KW-0547">Nucleotide-binding</keyword>
<dbReference type="Gene3D" id="1.10.510.10">
    <property type="entry name" value="Transferase(Phosphotransferase) domain 1"/>
    <property type="match status" value="1"/>
</dbReference>
<dbReference type="InterPro" id="IPR000719">
    <property type="entry name" value="Prot_kinase_dom"/>
</dbReference>